<keyword evidence="2" id="KW-0472">Membrane</keyword>
<evidence type="ECO:0000256" key="1">
    <source>
        <dbReference type="SAM" id="MobiDB-lite"/>
    </source>
</evidence>
<dbReference type="RefSeq" id="WP_184309707.1">
    <property type="nucleotide sequence ID" value="NZ_JACHEN010000007.1"/>
</dbReference>
<evidence type="ECO:0000313" key="3">
    <source>
        <dbReference type="EMBL" id="MBB6215422.1"/>
    </source>
</evidence>
<organism evidence="3 4">
    <name type="scientific">Anaerosolibacter carboniphilus</name>
    <dbReference type="NCBI Taxonomy" id="1417629"/>
    <lineage>
        <taxon>Bacteria</taxon>
        <taxon>Bacillati</taxon>
        <taxon>Bacillota</taxon>
        <taxon>Clostridia</taxon>
        <taxon>Peptostreptococcales</taxon>
        <taxon>Thermotaleaceae</taxon>
        <taxon>Anaerosolibacter</taxon>
    </lineage>
</organism>
<evidence type="ECO:0000256" key="2">
    <source>
        <dbReference type="SAM" id="Phobius"/>
    </source>
</evidence>
<dbReference type="EMBL" id="JACHEN010000007">
    <property type="protein sequence ID" value="MBB6215422.1"/>
    <property type="molecule type" value="Genomic_DNA"/>
</dbReference>
<dbReference type="Proteomes" id="UP000579281">
    <property type="component" value="Unassembled WGS sequence"/>
</dbReference>
<comment type="caution">
    <text evidence="3">The sequence shown here is derived from an EMBL/GenBank/DDBJ whole genome shotgun (WGS) entry which is preliminary data.</text>
</comment>
<keyword evidence="2" id="KW-0812">Transmembrane</keyword>
<feature type="region of interest" description="Disordered" evidence="1">
    <location>
        <begin position="1"/>
        <end position="29"/>
    </location>
</feature>
<keyword evidence="2" id="KW-1133">Transmembrane helix</keyword>
<dbReference type="AlphaFoldDB" id="A0A841KWW5"/>
<protein>
    <submittedName>
        <fullName evidence="3">Iron only hydrogenase large subunit-like protein</fullName>
    </submittedName>
</protein>
<feature type="transmembrane region" description="Helical" evidence="2">
    <location>
        <begin position="34"/>
        <end position="54"/>
    </location>
</feature>
<sequence length="55" mass="6274">MGCCGGGHQNHHSTRNQTNNEMKHQNHHQEKNTFSAYLPMFVVLGLGLAVLYFFK</sequence>
<proteinExistence type="predicted"/>
<name>A0A841KWW5_9FIRM</name>
<reference evidence="3 4" key="1">
    <citation type="submission" date="2020-08" db="EMBL/GenBank/DDBJ databases">
        <title>Genomic Encyclopedia of Type Strains, Phase IV (KMG-IV): sequencing the most valuable type-strain genomes for metagenomic binning, comparative biology and taxonomic classification.</title>
        <authorList>
            <person name="Goeker M."/>
        </authorList>
    </citation>
    <scope>NUCLEOTIDE SEQUENCE [LARGE SCALE GENOMIC DNA]</scope>
    <source>
        <strain evidence="3 4">DSM 103526</strain>
    </source>
</reference>
<evidence type="ECO:0000313" key="4">
    <source>
        <dbReference type="Proteomes" id="UP000579281"/>
    </source>
</evidence>
<accession>A0A841KWW5</accession>
<keyword evidence="4" id="KW-1185">Reference proteome</keyword>
<gene>
    <name evidence="3" type="ORF">HNQ80_001511</name>
</gene>